<dbReference type="InterPro" id="IPR041647">
    <property type="entry name" value="IRK_C"/>
</dbReference>
<evidence type="ECO:0000256" key="6">
    <source>
        <dbReference type="ARBA" id="ARBA00022958"/>
    </source>
</evidence>
<keyword evidence="5" id="KW-0851">Voltage-gated channel</keyword>
<dbReference type="PANTHER" id="PTHR11767">
    <property type="entry name" value="INWARD RECTIFIER POTASSIUM CHANNEL"/>
    <property type="match status" value="1"/>
</dbReference>
<dbReference type="GO" id="GO:1990573">
    <property type="term" value="P:potassium ion import across plasma membrane"/>
    <property type="evidence" value="ECO:0007669"/>
    <property type="project" value="TreeGrafter"/>
</dbReference>
<keyword evidence="2" id="KW-0813">Transport</keyword>
<gene>
    <name evidence="14" type="ORF">DSM02_2614</name>
</gene>
<keyword evidence="15" id="KW-1185">Reference proteome</keyword>
<dbReference type="InterPro" id="IPR013518">
    <property type="entry name" value="K_chnl_inward-rec_Kir_cyto"/>
</dbReference>
<dbReference type="SUPFAM" id="SSF81324">
    <property type="entry name" value="Voltage-gated potassium channels"/>
    <property type="match status" value="1"/>
</dbReference>
<evidence type="ECO:0000313" key="15">
    <source>
        <dbReference type="Proteomes" id="UP000289859"/>
    </source>
</evidence>
<evidence type="ECO:0000256" key="7">
    <source>
        <dbReference type="ARBA" id="ARBA00022989"/>
    </source>
</evidence>
<evidence type="ECO:0000259" key="13">
    <source>
        <dbReference type="Pfam" id="PF17655"/>
    </source>
</evidence>
<name>A0A4Q0P2C6_9FLAO</name>
<evidence type="ECO:0000259" key="12">
    <source>
        <dbReference type="Pfam" id="PF01007"/>
    </source>
</evidence>
<feature type="domain" description="Inward rectifier potassium channel C-terminal" evidence="13">
    <location>
        <begin position="166"/>
        <end position="315"/>
    </location>
</feature>
<evidence type="ECO:0000256" key="11">
    <source>
        <dbReference type="SAM" id="Phobius"/>
    </source>
</evidence>
<dbReference type="EMBL" id="QOVK01000012">
    <property type="protein sequence ID" value="RXG20178.1"/>
    <property type="molecule type" value="Genomic_DNA"/>
</dbReference>
<accession>A0A4Q0P2C6</accession>
<dbReference type="SUPFAM" id="SSF81296">
    <property type="entry name" value="E set domains"/>
    <property type="match status" value="1"/>
</dbReference>
<keyword evidence="8" id="KW-0406">Ion transport</keyword>
<dbReference type="PRINTS" id="PR01320">
    <property type="entry name" value="KIRCHANNEL"/>
</dbReference>
<comment type="caution">
    <text evidence="14">The sequence shown here is derived from an EMBL/GenBank/DDBJ whole genome shotgun (WGS) entry which is preliminary data.</text>
</comment>
<keyword evidence="10 14" id="KW-0407">Ion channel</keyword>
<dbReference type="AlphaFoldDB" id="A0A4Q0P2C6"/>
<proteinExistence type="predicted"/>
<dbReference type="InterPro" id="IPR040445">
    <property type="entry name" value="Kir_TM"/>
</dbReference>
<keyword evidence="4 11" id="KW-0812">Transmembrane</keyword>
<keyword evidence="7 11" id="KW-1133">Transmembrane helix</keyword>
<dbReference type="Proteomes" id="UP000289859">
    <property type="component" value="Unassembled WGS sequence"/>
</dbReference>
<evidence type="ECO:0000256" key="5">
    <source>
        <dbReference type="ARBA" id="ARBA00022882"/>
    </source>
</evidence>
<feature type="transmembrane region" description="Helical" evidence="11">
    <location>
        <begin position="131"/>
        <end position="157"/>
    </location>
</feature>
<dbReference type="GO" id="GO:0034702">
    <property type="term" value="C:monoatomic ion channel complex"/>
    <property type="evidence" value="ECO:0007669"/>
    <property type="project" value="UniProtKB-KW"/>
</dbReference>
<reference evidence="14 15" key="1">
    <citation type="submission" date="2018-07" db="EMBL/GenBank/DDBJ databases">
        <title>Leeuwenhoekiella genomics.</title>
        <authorList>
            <person name="Tahon G."/>
            <person name="Willems A."/>
        </authorList>
    </citation>
    <scope>NUCLEOTIDE SEQUENCE [LARGE SCALE GENOMIC DNA]</scope>
    <source>
        <strain evidence="14 15">LMG 29608</strain>
    </source>
</reference>
<keyword evidence="6" id="KW-0630">Potassium</keyword>
<dbReference type="PANTHER" id="PTHR11767:SF102">
    <property type="entry name" value="INWARDLY RECTIFYING POTASSIUM CHANNEL 1, ISOFORM F"/>
    <property type="match status" value="1"/>
</dbReference>
<feature type="domain" description="Potassium channel inwardly rectifying transmembrane" evidence="12">
    <location>
        <begin position="36"/>
        <end position="162"/>
    </location>
</feature>
<evidence type="ECO:0000313" key="14">
    <source>
        <dbReference type="EMBL" id="RXG20178.1"/>
    </source>
</evidence>
<dbReference type="InterPro" id="IPR016449">
    <property type="entry name" value="K_chnl_inward-rec_Kir"/>
</dbReference>
<dbReference type="Pfam" id="PF01007">
    <property type="entry name" value="IRK"/>
    <property type="match status" value="1"/>
</dbReference>
<evidence type="ECO:0000256" key="3">
    <source>
        <dbReference type="ARBA" id="ARBA00022538"/>
    </source>
</evidence>
<keyword evidence="3" id="KW-0633">Potassium transport</keyword>
<protein>
    <submittedName>
        <fullName evidence="14">Inward rectifier potassium channel</fullName>
    </submittedName>
</protein>
<evidence type="ECO:0000256" key="4">
    <source>
        <dbReference type="ARBA" id="ARBA00022692"/>
    </source>
</evidence>
<evidence type="ECO:0000256" key="2">
    <source>
        <dbReference type="ARBA" id="ARBA00022448"/>
    </source>
</evidence>
<dbReference type="Gene3D" id="1.10.287.70">
    <property type="match status" value="1"/>
</dbReference>
<organism evidence="14 15">
    <name type="scientific">Leeuwenhoekiella polynyae</name>
    <dbReference type="NCBI Taxonomy" id="1550906"/>
    <lineage>
        <taxon>Bacteria</taxon>
        <taxon>Pseudomonadati</taxon>
        <taxon>Bacteroidota</taxon>
        <taxon>Flavobacteriia</taxon>
        <taxon>Flavobacteriales</taxon>
        <taxon>Flavobacteriaceae</taxon>
        <taxon>Leeuwenhoekiella</taxon>
    </lineage>
</organism>
<dbReference type="GO" id="GO:0005242">
    <property type="term" value="F:inward rectifier potassium channel activity"/>
    <property type="evidence" value="ECO:0007669"/>
    <property type="project" value="InterPro"/>
</dbReference>
<evidence type="ECO:0000256" key="10">
    <source>
        <dbReference type="ARBA" id="ARBA00023303"/>
    </source>
</evidence>
<dbReference type="GO" id="GO:0005886">
    <property type="term" value="C:plasma membrane"/>
    <property type="evidence" value="ECO:0007669"/>
    <property type="project" value="TreeGrafter"/>
</dbReference>
<sequence>MSRKIMRTTPRTSKQKEFNDFGLGEKATAGHYRVLNKDGSFNIKKENVAFWEKINFFHALVSMKWIKFFAIVLATYFCVNLIFASVYMLIGIEHLTGIYGTTPVEQFVEAFFFSAQTITTLGYGQVAPTGILANIVAATESMMGLLGFALATGMVYGRFSKPAAKLKYSQTAVIAPYRDINGFMFRVVNPHGNQLLEVEASVSLSMLRDNSPLRDFFTLELERSNVVLLPAAWTIVHPITDDSPFYGISQADLFRKDAEIIVVIKAFDETFSQSVYSRSSYKFSEIEWGAKFTYLISHKNGKSSVDVSGISKTEKASLN</sequence>
<evidence type="ECO:0000256" key="1">
    <source>
        <dbReference type="ARBA" id="ARBA00004141"/>
    </source>
</evidence>
<dbReference type="GO" id="GO:0034765">
    <property type="term" value="P:regulation of monoatomic ion transmembrane transport"/>
    <property type="evidence" value="ECO:0007669"/>
    <property type="project" value="TreeGrafter"/>
</dbReference>
<feature type="transmembrane region" description="Helical" evidence="11">
    <location>
        <begin position="68"/>
        <end position="90"/>
    </location>
</feature>
<dbReference type="InterPro" id="IPR014756">
    <property type="entry name" value="Ig_E-set"/>
</dbReference>
<dbReference type="Pfam" id="PF17655">
    <property type="entry name" value="IRK_C"/>
    <property type="match status" value="1"/>
</dbReference>
<evidence type="ECO:0000256" key="9">
    <source>
        <dbReference type="ARBA" id="ARBA00023136"/>
    </source>
</evidence>
<comment type="subcellular location">
    <subcellularLocation>
        <location evidence="1">Membrane</location>
        <topology evidence="1">Multi-pass membrane protein</topology>
    </subcellularLocation>
</comment>
<evidence type="ECO:0000256" key="8">
    <source>
        <dbReference type="ARBA" id="ARBA00023065"/>
    </source>
</evidence>
<dbReference type="Gene3D" id="2.60.40.1400">
    <property type="entry name" value="G protein-activated inward rectifier potassium channel 1"/>
    <property type="match status" value="1"/>
</dbReference>
<keyword evidence="9 11" id="KW-0472">Membrane</keyword>